<gene>
    <name evidence="1" type="ORF">NOO_LOCUS13781</name>
</gene>
<reference evidence="1 2" key="2">
    <citation type="submission" date="2018-08" db="EMBL/GenBank/DDBJ databases">
        <authorList>
            <person name="Laetsch R D."/>
            <person name="Stevens L."/>
            <person name="Kumar S."/>
            <person name="Blaxter L. M."/>
        </authorList>
    </citation>
    <scope>NUCLEOTIDE SEQUENCE [LARGE SCALE GENOMIC DNA]</scope>
</reference>
<evidence type="ECO:0000313" key="3">
    <source>
        <dbReference type="WBParaSite" id="nOo.2.0.1.t13781-RA"/>
    </source>
</evidence>
<reference evidence="3" key="1">
    <citation type="submission" date="2016-06" db="UniProtKB">
        <authorList>
            <consortium name="WormBaseParasite"/>
        </authorList>
    </citation>
    <scope>IDENTIFICATION</scope>
</reference>
<proteinExistence type="predicted"/>
<evidence type="ECO:0000313" key="2">
    <source>
        <dbReference type="Proteomes" id="UP000271087"/>
    </source>
</evidence>
<keyword evidence="2" id="KW-1185">Reference proteome</keyword>
<name>A0A182F019_ONCOC</name>
<dbReference type="EMBL" id="UYRW01018729">
    <property type="protein sequence ID" value="VDN05435.1"/>
    <property type="molecule type" value="Genomic_DNA"/>
</dbReference>
<dbReference type="AlphaFoldDB" id="A0A182F019"/>
<dbReference type="Proteomes" id="UP000271087">
    <property type="component" value="Unassembled WGS sequence"/>
</dbReference>
<accession>A0A182F019</accession>
<sequence>MTRKSNQEAKEILLLCKEITVGYVLENFVVTIFLGLNVDKQVHSEKNLFVRNSNSHNKCNSNGKGNNNSK</sequence>
<dbReference type="WBParaSite" id="nOo.2.0.1.t13781-RA">
    <property type="protein sequence ID" value="nOo.2.0.1.t13781-RA"/>
    <property type="gene ID" value="nOo.2.0.1.g13781"/>
</dbReference>
<evidence type="ECO:0000313" key="1">
    <source>
        <dbReference type="EMBL" id="VDN05435.1"/>
    </source>
</evidence>
<organism evidence="3">
    <name type="scientific">Onchocerca ochengi</name>
    <name type="common">Filarial nematode worm</name>
    <dbReference type="NCBI Taxonomy" id="42157"/>
    <lineage>
        <taxon>Eukaryota</taxon>
        <taxon>Metazoa</taxon>
        <taxon>Ecdysozoa</taxon>
        <taxon>Nematoda</taxon>
        <taxon>Chromadorea</taxon>
        <taxon>Rhabditida</taxon>
        <taxon>Spirurina</taxon>
        <taxon>Spiruromorpha</taxon>
        <taxon>Filarioidea</taxon>
        <taxon>Onchocercidae</taxon>
        <taxon>Onchocerca</taxon>
    </lineage>
</organism>
<protein>
    <submittedName>
        <fullName evidence="1 3">Uncharacterized protein</fullName>
    </submittedName>
</protein>